<dbReference type="GO" id="GO:0005615">
    <property type="term" value="C:extracellular space"/>
    <property type="evidence" value="ECO:0007669"/>
    <property type="project" value="InterPro"/>
</dbReference>
<dbReference type="InterPro" id="IPR036186">
    <property type="entry name" value="Serpin_sf"/>
</dbReference>
<proteinExistence type="inferred from homology"/>
<dbReference type="Proteomes" id="UP000308267">
    <property type="component" value="Unassembled WGS sequence"/>
</dbReference>
<dbReference type="OrthoDB" id="6260316at2759"/>
<evidence type="ECO:0000313" key="4">
    <source>
        <dbReference type="Proteomes" id="UP000308267"/>
    </source>
</evidence>
<dbReference type="STRING" id="147828.A0A4S2LFH1"/>
<dbReference type="PANTHER" id="PTHR11461">
    <property type="entry name" value="SERINE PROTEASE INHIBITOR, SERPIN"/>
    <property type="match status" value="1"/>
</dbReference>
<name>A0A4S2LFH1_OPIFE</name>
<evidence type="ECO:0000259" key="2">
    <source>
        <dbReference type="Pfam" id="PF00079"/>
    </source>
</evidence>
<organism evidence="3 4">
    <name type="scientific">Opisthorchis felineus</name>
    <dbReference type="NCBI Taxonomy" id="147828"/>
    <lineage>
        <taxon>Eukaryota</taxon>
        <taxon>Metazoa</taxon>
        <taxon>Spiralia</taxon>
        <taxon>Lophotrochozoa</taxon>
        <taxon>Platyhelminthes</taxon>
        <taxon>Trematoda</taxon>
        <taxon>Digenea</taxon>
        <taxon>Opisthorchiida</taxon>
        <taxon>Opisthorchiata</taxon>
        <taxon>Opisthorchiidae</taxon>
        <taxon>Opisthorchis</taxon>
    </lineage>
</organism>
<dbReference type="InterPro" id="IPR042178">
    <property type="entry name" value="Serpin_sf_1"/>
</dbReference>
<protein>
    <recommendedName>
        <fullName evidence="2">Serpin domain-containing protein</fullName>
    </recommendedName>
</protein>
<sequence length="128" mass="13995">MDANGEFHKGVTEFTTELYDKIIEKQGGEPLDVKEVFEKCGVKELFGASANLSKLSKCKLTVSDALHKAILEVDEEGATAAAATYFRTKSSASFGVVKMRVEHPFVVALICDSKLPVFIGHVVKPEYI</sequence>
<dbReference type="GO" id="GO:0004867">
    <property type="term" value="F:serine-type endopeptidase inhibitor activity"/>
    <property type="evidence" value="ECO:0007669"/>
    <property type="project" value="InterPro"/>
</dbReference>
<dbReference type="Gene3D" id="3.30.497.10">
    <property type="entry name" value="Antithrombin, subunit I, domain 2"/>
    <property type="match status" value="1"/>
</dbReference>
<dbReference type="Pfam" id="PF00079">
    <property type="entry name" value="Serpin"/>
    <property type="match status" value="1"/>
</dbReference>
<accession>A0A4S2LFH1</accession>
<comment type="caution">
    <text evidence="3">The sequence shown here is derived from an EMBL/GenBank/DDBJ whole genome shotgun (WGS) entry which is preliminary data.</text>
</comment>
<comment type="similarity">
    <text evidence="1">Belongs to the serpin family.</text>
</comment>
<evidence type="ECO:0000313" key="3">
    <source>
        <dbReference type="EMBL" id="TGZ59148.1"/>
    </source>
</evidence>
<reference evidence="3 4" key="1">
    <citation type="journal article" date="2019" name="BMC Genomics">
        <title>New insights from Opisthorchis felineus genome: update on genomics of the epidemiologically important liver flukes.</title>
        <authorList>
            <person name="Ershov N.I."/>
            <person name="Mordvinov V.A."/>
            <person name="Prokhortchouk E.B."/>
            <person name="Pakharukova M.Y."/>
            <person name="Gunbin K.V."/>
            <person name="Ustyantsev K."/>
            <person name="Genaev M.A."/>
            <person name="Blinov A.G."/>
            <person name="Mazur A."/>
            <person name="Boulygina E."/>
            <person name="Tsygankova S."/>
            <person name="Khrameeva E."/>
            <person name="Chekanov N."/>
            <person name="Fan G."/>
            <person name="Xiao A."/>
            <person name="Zhang H."/>
            <person name="Xu X."/>
            <person name="Yang H."/>
            <person name="Solovyev V."/>
            <person name="Lee S.M."/>
            <person name="Liu X."/>
            <person name="Afonnikov D.A."/>
            <person name="Skryabin K.G."/>
        </authorList>
    </citation>
    <scope>NUCLEOTIDE SEQUENCE [LARGE SCALE GENOMIC DNA]</scope>
    <source>
        <strain evidence="3">AK-0245</strain>
        <tissue evidence="3">Whole organism</tissue>
    </source>
</reference>
<dbReference type="AlphaFoldDB" id="A0A4S2LFH1"/>
<evidence type="ECO:0000256" key="1">
    <source>
        <dbReference type="ARBA" id="ARBA00009500"/>
    </source>
</evidence>
<dbReference type="InterPro" id="IPR023796">
    <property type="entry name" value="Serpin_dom"/>
</dbReference>
<dbReference type="InterPro" id="IPR000215">
    <property type="entry name" value="Serpin_fam"/>
</dbReference>
<dbReference type="PANTHER" id="PTHR11461:SF211">
    <property type="entry name" value="GH10112P-RELATED"/>
    <property type="match status" value="1"/>
</dbReference>
<keyword evidence="4" id="KW-1185">Reference proteome</keyword>
<dbReference type="EMBL" id="SJOL01008988">
    <property type="protein sequence ID" value="TGZ59148.1"/>
    <property type="molecule type" value="Genomic_DNA"/>
</dbReference>
<feature type="domain" description="Serpin" evidence="2">
    <location>
        <begin position="31"/>
        <end position="125"/>
    </location>
</feature>
<gene>
    <name evidence="3" type="ORF">CRM22_009243</name>
</gene>
<dbReference type="SUPFAM" id="SSF56574">
    <property type="entry name" value="Serpins"/>
    <property type="match status" value="1"/>
</dbReference>